<name>A0A3B9GYD7_9PROT</name>
<dbReference type="EMBL" id="DMAN01000218">
    <property type="protein sequence ID" value="HAE27463.1"/>
    <property type="molecule type" value="Genomic_DNA"/>
</dbReference>
<feature type="transmembrane region" description="Helical" evidence="1">
    <location>
        <begin position="21"/>
        <end position="42"/>
    </location>
</feature>
<protein>
    <recommendedName>
        <fullName evidence="2">FAD-binding domain-containing protein</fullName>
    </recommendedName>
</protein>
<accession>A0A3B9GYD7</accession>
<feature type="domain" description="FAD-binding" evidence="2">
    <location>
        <begin position="25"/>
        <end position="47"/>
    </location>
</feature>
<dbReference type="Gene3D" id="3.50.50.60">
    <property type="entry name" value="FAD/NAD(P)-binding domain"/>
    <property type="match status" value="1"/>
</dbReference>
<dbReference type="InterPro" id="IPR036188">
    <property type="entry name" value="FAD/NAD-bd_sf"/>
</dbReference>
<evidence type="ECO:0000313" key="3">
    <source>
        <dbReference type="EMBL" id="HAE27463.1"/>
    </source>
</evidence>
<dbReference type="Pfam" id="PF01494">
    <property type="entry name" value="FAD_binding_3"/>
    <property type="match status" value="1"/>
</dbReference>
<keyword evidence="1" id="KW-0812">Transmembrane</keyword>
<dbReference type="GO" id="GO:0071949">
    <property type="term" value="F:FAD binding"/>
    <property type="evidence" value="ECO:0007669"/>
    <property type="project" value="InterPro"/>
</dbReference>
<keyword evidence="1" id="KW-1133">Transmembrane helix</keyword>
<gene>
    <name evidence="3" type="ORF">DCG58_09905</name>
</gene>
<organism evidence="3 4">
    <name type="scientific">Hyphomonas adhaerens</name>
    <dbReference type="NCBI Taxonomy" id="81029"/>
    <lineage>
        <taxon>Bacteria</taxon>
        <taxon>Pseudomonadati</taxon>
        <taxon>Pseudomonadota</taxon>
        <taxon>Alphaproteobacteria</taxon>
        <taxon>Hyphomonadales</taxon>
        <taxon>Hyphomonadaceae</taxon>
        <taxon>Hyphomonas</taxon>
    </lineage>
</organism>
<dbReference type="SUPFAM" id="SSF51971">
    <property type="entry name" value="Nucleotide-binding domain"/>
    <property type="match status" value="1"/>
</dbReference>
<evidence type="ECO:0000313" key="4">
    <source>
        <dbReference type="Proteomes" id="UP000259610"/>
    </source>
</evidence>
<reference evidence="3 4" key="1">
    <citation type="journal article" date="2018" name="Nat. Biotechnol.">
        <title>A standardized bacterial taxonomy based on genome phylogeny substantially revises the tree of life.</title>
        <authorList>
            <person name="Parks D.H."/>
            <person name="Chuvochina M."/>
            <person name="Waite D.W."/>
            <person name="Rinke C."/>
            <person name="Skarshewski A."/>
            <person name="Chaumeil P.A."/>
            <person name="Hugenholtz P."/>
        </authorList>
    </citation>
    <scope>NUCLEOTIDE SEQUENCE [LARGE SCALE GENOMIC DNA]</scope>
    <source>
        <strain evidence="3">UBA8733</strain>
    </source>
</reference>
<evidence type="ECO:0000259" key="2">
    <source>
        <dbReference type="Pfam" id="PF01494"/>
    </source>
</evidence>
<evidence type="ECO:0000256" key="1">
    <source>
        <dbReference type="SAM" id="Phobius"/>
    </source>
</evidence>
<comment type="caution">
    <text evidence="3">The sequence shown here is derived from an EMBL/GenBank/DDBJ whole genome shotgun (WGS) entry which is preliminary data.</text>
</comment>
<dbReference type="Proteomes" id="UP000259610">
    <property type="component" value="Unassembled WGS sequence"/>
</dbReference>
<sequence length="74" mass="7883">MDSLASSQGPAKLRYYSHVKRSQNCIVVGAGPAGLMLGLLLARSGNRRRTTPTWFSTCPFSQPDAGVQATGSTR</sequence>
<dbReference type="AlphaFoldDB" id="A0A3B9GYD7"/>
<proteinExistence type="predicted"/>
<dbReference type="InterPro" id="IPR002938">
    <property type="entry name" value="FAD-bd"/>
</dbReference>
<keyword evidence="1" id="KW-0472">Membrane</keyword>